<keyword evidence="1" id="KW-1133">Transmembrane helix</keyword>
<evidence type="ECO:0000256" key="1">
    <source>
        <dbReference type="SAM" id="Phobius"/>
    </source>
</evidence>
<keyword evidence="3" id="KW-1185">Reference proteome</keyword>
<dbReference type="AlphaFoldDB" id="A0A3M7S2X5"/>
<protein>
    <submittedName>
        <fullName evidence="2">Uncharacterized protein</fullName>
    </submittedName>
</protein>
<dbReference type="EMBL" id="REGN01002144">
    <property type="protein sequence ID" value="RNA29988.1"/>
    <property type="molecule type" value="Genomic_DNA"/>
</dbReference>
<sequence>MPLPPITLFKLIIRIIIFSILVVIGNCLLKLKSREKFKYYKVISRVNSLFKFNNLNFMTPI</sequence>
<organism evidence="2 3">
    <name type="scientific">Brachionus plicatilis</name>
    <name type="common">Marine rotifer</name>
    <name type="synonym">Brachionus muelleri</name>
    <dbReference type="NCBI Taxonomy" id="10195"/>
    <lineage>
        <taxon>Eukaryota</taxon>
        <taxon>Metazoa</taxon>
        <taxon>Spiralia</taxon>
        <taxon>Gnathifera</taxon>
        <taxon>Rotifera</taxon>
        <taxon>Eurotatoria</taxon>
        <taxon>Monogononta</taxon>
        <taxon>Pseudotrocha</taxon>
        <taxon>Ploima</taxon>
        <taxon>Brachionidae</taxon>
        <taxon>Brachionus</taxon>
    </lineage>
</organism>
<name>A0A3M7S2X5_BRAPC</name>
<reference evidence="2 3" key="1">
    <citation type="journal article" date="2018" name="Sci. Rep.">
        <title>Genomic signatures of local adaptation to the degree of environmental predictability in rotifers.</title>
        <authorList>
            <person name="Franch-Gras L."/>
            <person name="Hahn C."/>
            <person name="Garcia-Roger E.M."/>
            <person name="Carmona M.J."/>
            <person name="Serra M."/>
            <person name="Gomez A."/>
        </authorList>
    </citation>
    <scope>NUCLEOTIDE SEQUENCE [LARGE SCALE GENOMIC DNA]</scope>
    <source>
        <strain evidence="2">HYR1</strain>
    </source>
</reference>
<evidence type="ECO:0000313" key="2">
    <source>
        <dbReference type="EMBL" id="RNA29988.1"/>
    </source>
</evidence>
<gene>
    <name evidence="2" type="ORF">BpHYR1_028428</name>
</gene>
<accession>A0A3M7S2X5</accession>
<keyword evidence="1" id="KW-0472">Membrane</keyword>
<keyword evidence="1" id="KW-0812">Transmembrane</keyword>
<dbReference type="Proteomes" id="UP000276133">
    <property type="component" value="Unassembled WGS sequence"/>
</dbReference>
<comment type="caution">
    <text evidence="2">The sequence shown here is derived from an EMBL/GenBank/DDBJ whole genome shotgun (WGS) entry which is preliminary data.</text>
</comment>
<feature type="transmembrane region" description="Helical" evidence="1">
    <location>
        <begin position="12"/>
        <end position="31"/>
    </location>
</feature>
<proteinExistence type="predicted"/>
<evidence type="ECO:0000313" key="3">
    <source>
        <dbReference type="Proteomes" id="UP000276133"/>
    </source>
</evidence>